<evidence type="ECO:0000256" key="1">
    <source>
        <dbReference type="ARBA" id="ARBA00004141"/>
    </source>
</evidence>
<dbReference type="ExpressionAtlas" id="E0CXA2">
    <property type="expression patterns" value="baseline"/>
</dbReference>
<evidence type="ECO:0000256" key="3">
    <source>
        <dbReference type="ARBA" id="ARBA00022989"/>
    </source>
</evidence>
<dbReference type="PANTHER" id="PTHR22776:SF43">
    <property type="entry name" value="CKLF-LIKE MARVEL TRANSMEMBRANE DOMAIN-CONTAINING PROTEIN 1"/>
    <property type="match status" value="1"/>
</dbReference>
<dbReference type="InterPro" id="IPR008253">
    <property type="entry name" value="Marvel"/>
</dbReference>
<evidence type="ECO:0000313" key="9">
    <source>
        <dbReference type="Ensembl" id="ENSMUSP00000124656.2"/>
    </source>
</evidence>
<reference evidence="10" key="2">
    <citation type="journal article" date="2011" name="PLoS Biol.">
        <title>Modernizing reference genome assemblies.</title>
        <authorList>
            <person name="Church D.M."/>
            <person name="Schneider V.A."/>
            <person name="Graves T."/>
            <person name="Auger K."/>
            <person name="Cunningham F."/>
            <person name="Bouk N."/>
            <person name="Chen H.C."/>
            <person name="Agarwala R."/>
            <person name="McLaren W.M."/>
            <person name="Ritchie G.R."/>
            <person name="Albracht D."/>
            <person name="Kremitzki M."/>
            <person name="Rock S."/>
            <person name="Kotkiewicz H."/>
            <person name="Kremitzki C."/>
            <person name="Wollam A."/>
            <person name="Trani L."/>
            <person name="Fulton L."/>
            <person name="Fulton R."/>
            <person name="Matthews L."/>
            <person name="Whitehead S."/>
            <person name="Chow W."/>
            <person name="Torrance J."/>
            <person name="Dunn M."/>
            <person name="Harden G."/>
            <person name="Threadgold G."/>
            <person name="Wood J."/>
            <person name="Collins J."/>
            <person name="Heath P."/>
            <person name="Griffiths G."/>
            <person name="Pelan S."/>
            <person name="Grafham D."/>
            <person name="Eichler E.E."/>
            <person name="Weinstock G."/>
            <person name="Mardis E.R."/>
            <person name="Wilson R.K."/>
            <person name="Howe K."/>
            <person name="Flicek P."/>
            <person name="Hubbard T."/>
        </authorList>
    </citation>
    <scope>NUCLEOTIDE SEQUENCE [LARGE SCALE GENOMIC DNA]</scope>
    <source>
        <strain evidence="10">C57BL/6J</strain>
    </source>
</reference>
<dbReference type="Proteomes" id="UP000000589">
    <property type="component" value="Chromosome 8"/>
</dbReference>
<sequence>MNPASARRESGGDGSRRESRRLTLRPRVLDASSPSDSQAYAASAPPHQGPSVPGTPASQGPSVPGTPASQGPSVPGTPASQGPSVPGTPASQGPSVPGTPSRQQSFIRATPIRQQSFIRAIPSRQRPSVQAIPSSQRPLVHVIPSSQRPSVRATPSSQRPSVRATPSSQRPSVRAVPFSQRPTRSLQSVYRDRIADRLPKKYTQHEKVPPTRLVQGSKKIKIPEVVKAQAEDQDKRSKRFRDSFWHFCCSANGMLKVLRMCITATSVFCFVIGGAQELFVVIMIQETCIVLFFIIIYLVTLQTTMACIHWPLLDLINSAISTVFLGIVGIVVIGKKNTKDLCYAGGILCLSAAVLCVIDALLFTEKRRNKAKSSLARETKLSATQLRQKQH</sequence>
<evidence type="ECO:0000313" key="10">
    <source>
        <dbReference type="Ensembl" id="ENSMUSP00000124800.2"/>
    </source>
</evidence>
<dbReference type="PANTHER" id="PTHR22776">
    <property type="entry name" value="MARVEL-CONTAINING POTENTIAL LIPID RAFT-ASSOCIATED PROTEIN"/>
    <property type="match status" value="1"/>
</dbReference>
<feature type="compositionally biased region" description="Polar residues" evidence="6">
    <location>
        <begin position="144"/>
        <end position="171"/>
    </location>
</feature>
<comment type="subcellular location">
    <subcellularLocation>
        <location evidence="1">Membrane</location>
        <topology evidence="1">Multi-pass membrane protein</topology>
    </subcellularLocation>
</comment>
<proteinExistence type="predicted"/>
<feature type="transmembrane region" description="Helical" evidence="7">
    <location>
        <begin position="345"/>
        <end position="364"/>
    </location>
</feature>
<feature type="transmembrane region" description="Helical" evidence="7">
    <location>
        <begin position="279"/>
        <end position="300"/>
    </location>
</feature>
<feature type="region of interest" description="Disordered" evidence="6">
    <location>
        <begin position="1"/>
        <end position="185"/>
    </location>
</feature>
<keyword evidence="11" id="KW-1185">Reference proteome</keyword>
<dbReference type="GeneTree" id="ENSGT00940000163203"/>
<evidence type="ECO:0000256" key="4">
    <source>
        <dbReference type="ARBA" id="ARBA00023136"/>
    </source>
</evidence>
<dbReference type="HOGENOM" id="CLU_059394_0_0_1"/>
<feature type="transmembrane region" description="Helical" evidence="7">
    <location>
        <begin position="312"/>
        <end position="333"/>
    </location>
</feature>
<evidence type="ECO:0000256" key="2">
    <source>
        <dbReference type="ARBA" id="ARBA00022692"/>
    </source>
</evidence>
<reference evidence="10" key="3">
    <citation type="submission" date="2025-05" db="UniProtKB">
        <authorList>
            <consortium name="Ensembl"/>
        </authorList>
    </citation>
    <scope>IDENTIFICATION</scope>
    <source>
        <strain evidence="10">C57BL/6J</strain>
    </source>
</reference>
<reference evidence="10 11" key="1">
    <citation type="journal article" date="2009" name="PLoS Biol.">
        <title>Lineage-specific biology revealed by a finished genome assembly of the mouse.</title>
        <authorList>
            <consortium name="Mouse Genome Sequencing Consortium"/>
            <person name="Church D.M."/>
            <person name="Goodstadt L."/>
            <person name="Hillier L.W."/>
            <person name="Zody M.C."/>
            <person name="Goldstein S."/>
            <person name="She X."/>
            <person name="Bult C.J."/>
            <person name="Agarwala R."/>
            <person name="Cherry J.L."/>
            <person name="DiCuccio M."/>
            <person name="Hlavina W."/>
            <person name="Kapustin Y."/>
            <person name="Meric P."/>
            <person name="Maglott D."/>
            <person name="Birtle Z."/>
            <person name="Marques A.C."/>
            <person name="Graves T."/>
            <person name="Zhou S."/>
            <person name="Teague B."/>
            <person name="Potamousis K."/>
            <person name="Churas C."/>
            <person name="Place M."/>
            <person name="Herschleb J."/>
            <person name="Runnheim R."/>
            <person name="Forrest D."/>
            <person name="Amos-Landgraf J."/>
            <person name="Schwartz D.C."/>
            <person name="Cheng Z."/>
            <person name="Lindblad-Toh K."/>
            <person name="Eichler E.E."/>
            <person name="Ponting C.P."/>
        </authorList>
    </citation>
    <scope>NUCLEOTIDE SEQUENCE [LARGE SCALE GENOMIC DNA]</scope>
    <source>
        <strain evidence="10 11">C57BL/6J</strain>
    </source>
</reference>
<feature type="domain" description="MARVEL" evidence="8">
    <location>
        <begin position="247"/>
        <end position="368"/>
    </location>
</feature>
<evidence type="ECO:0000256" key="7">
    <source>
        <dbReference type="SAM" id="Phobius"/>
    </source>
</evidence>
<dbReference type="Bgee" id="ENSMUSG00000031876">
    <property type="expression patterns" value="Expressed in testis and 5 other cell types or tissues"/>
</dbReference>
<dbReference type="GO" id="GO:0016020">
    <property type="term" value="C:membrane"/>
    <property type="evidence" value="ECO:0007669"/>
    <property type="project" value="UniProtKB-SubCell"/>
</dbReference>
<protein>
    <submittedName>
        <fullName evidence="9">CKLF-like MARVEL transmembrane domain containing 1</fullName>
    </submittedName>
    <submittedName>
        <fullName evidence="10">Predicted gene 45711</fullName>
    </submittedName>
</protein>
<dbReference type="InterPro" id="IPR050578">
    <property type="entry name" value="MARVEL-CKLF_proteins"/>
</dbReference>
<dbReference type="PROSITE" id="PS51225">
    <property type="entry name" value="MARVEL"/>
    <property type="match status" value="1"/>
</dbReference>
<name>E0CXA2_MOUSE</name>
<evidence type="ECO:0000256" key="5">
    <source>
        <dbReference type="PROSITE-ProRule" id="PRU00581"/>
    </source>
</evidence>
<dbReference type="Ensembl" id="ENSMUST00000160596.8">
    <property type="protein sequence ID" value="ENSMUSP00000124656.2"/>
    <property type="gene ID" value="ENSMUSG00000110430.4"/>
</dbReference>
<dbReference type="MGI" id="MGI:2447159">
    <property type="gene designation" value="Cmtm1"/>
</dbReference>
<dbReference type="OMA" id="EACIVIF"/>
<gene>
    <name evidence="10" type="primary">Gm45711</name>
    <name evidence="9" type="synonym">Cmtm1</name>
</gene>
<feature type="compositionally biased region" description="Basic and acidic residues" evidence="6">
    <location>
        <begin position="1"/>
        <end position="21"/>
    </location>
</feature>
<dbReference type="ProteomicsDB" id="329121"/>
<evidence type="ECO:0000259" key="8">
    <source>
        <dbReference type="PROSITE" id="PS51225"/>
    </source>
</evidence>
<dbReference type="Ensembl" id="ENSMUST00000162616.8">
    <property type="protein sequence ID" value="ENSMUSP00000124800.2"/>
    <property type="gene ID" value="ENSMUSG00000031876.19"/>
</dbReference>
<feature type="compositionally biased region" description="Polar residues" evidence="6">
    <location>
        <begin position="125"/>
        <end position="137"/>
    </location>
</feature>
<organism evidence="10 11">
    <name type="scientific">Mus musculus</name>
    <name type="common">Mouse</name>
    <dbReference type="NCBI Taxonomy" id="10090"/>
    <lineage>
        <taxon>Eukaryota</taxon>
        <taxon>Metazoa</taxon>
        <taxon>Chordata</taxon>
        <taxon>Craniata</taxon>
        <taxon>Vertebrata</taxon>
        <taxon>Euteleostomi</taxon>
        <taxon>Mammalia</taxon>
        <taxon>Eutheria</taxon>
        <taxon>Euarchontoglires</taxon>
        <taxon>Glires</taxon>
        <taxon>Rodentia</taxon>
        <taxon>Myomorpha</taxon>
        <taxon>Muroidea</taxon>
        <taxon>Muridae</taxon>
        <taxon>Murinae</taxon>
        <taxon>Mus</taxon>
        <taxon>Mus</taxon>
    </lineage>
</organism>
<keyword evidence="4 5" id="KW-0472">Membrane</keyword>
<evidence type="ECO:0000313" key="11">
    <source>
        <dbReference type="Proteomes" id="UP000000589"/>
    </source>
</evidence>
<dbReference type="AlphaFoldDB" id="E0CXA2"/>
<dbReference type="MGI" id="MGI:5804826">
    <property type="gene designation" value="Gm45711"/>
</dbReference>
<accession>E0CXA2</accession>
<keyword evidence="2 5" id="KW-0812">Transmembrane</keyword>
<dbReference type="OrthoDB" id="5976667at2759"/>
<keyword evidence="3 7" id="KW-1133">Transmembrane helix</keyword>
<dbReference type="VEuPathDB" id="HostDB:ENSMUSG00000110430"/>
<dbReference type="VEuPathDB" id="HostDB:ENSMUSG00000031876"/>
<dbReference type="SMR" id="E0CXA2"/>
<feature type="compositionally biased region" description="Polar residues" evidence="6">
    <location>
        <begin position="56"/>
        <end position="117"/>
    </location>
</feature>
<feature type="transmembrane region" description="Helical" evidence="7">
    <location>
        <begin position="244"/>
        <end position="273"/>
    </location>
</feature>
<evidence type="ECO:0000256" key="6">
    <source>
        <dbReference type="SAM" id="MobiDB-lite"/>
    </source>
</evidence>